<evidence type="ECO:0000256" key="1">
    <source>
        <dbReference type="ARBA" id="ARBA00004141"/>
    </source>
</evidence>
<keyword evidence="9" id="KW-1185">Reference proteome</keyword>
<feature type="transmembrane region" description="Helical" evidence="6">
    <location>
        <begin position="347"/>
        <end position="369"/>
    </location>
</feature>
<feature type="transmembrane region" description="Helical" evidence="6">
    <location>
        <begin position="143"/>
        <end position="163"/>
    </location>
</feature>
<feature type="transmembrane region" description="Helical" evidence="6">
    <location>
        <begin position="77"/>
        <end position="101"/>
    </location>
</feature>
<sequence>MSTTTTTIVKPASVTKLSVSADQFRAIELEPIGFSAPTEGTPVQKRQDESGAQPTHDASDLSTENTVPEISKWKTMIIIGTVASVTLINSMLAGILTVALPTMARDLNLSEGLILWPASVSSLACGCTLLLSGSIADVVGGRTLYLSGAFLLTITTLACGLSKTGLQLILFRAAQGVALSLTLPSSVKLITSNIATGTSRNIAFASLGAAFPVGATVGLVMGGLFVQSIGWQYGYYIGAVLTFVVFIISIFGIPAERKLVKQDARIILQRLKSEIDWIGIALLSTSLGMYSYVLSVLASDTAKFVTPASLAIFSVGTSLFIAFAFYSRRQEKLGRKVVIPPSIWRNPVFTSLCITVFFMWGAFNAVPYFLTLYFQSVQGISGLQTSIRFLPMVFSGIATNVLTGWLVKRVRADIMLLGSTVLSAISPLLMAIIQPEWSYWRCAFIAVLFAPISIDVLYTIANLVITSIFPPKTHGLAGGVFSTLSNFGNSFGLAITAVIASSITLAKHGKDESEAEKLMAGYRATFWFCFGAYLLVLCIVGFGLRKIGKVGIKQE</sequence>
<dbReference type="InterPro" id="IPR036259">
    <property type="entry name" value="MFS_trans_sf"/>
</dbReference>
<feature type="transmembrane region" description="Helical" evidence="6">
    <location>
        <begin position="438"/>
        <end position="465"/>
    </location>
</feature>
<evidence type="ECO:0000256" key="4">
    <source>
        <dbReference type="ARBA" id="ARBA00023136"/>
    </source>
</evidence>
<dbReference type="Gene3D" id="1.20.1250.20">
    <property type="entry name" value="MFS general substrate transporter like domains"/>
    <property type="match status" value="2"/>
</dbReference>
<dbReference type="InterPro" id="IPR020846">
    <property type="entry name" value="MFS_dom"/>
</dbReference>
<feature type="transmembrane region" description="Helical" evidence="6">
    <location>
        <begin position="113"/>
        <end position="131"/>
    </location>
</feature>
<reference evidence="8 9" key="1">
    <citation type="submission" date="2024-06" db="EMBL/GenBank/DDBJ databases">
        <title>Complete genome of Phlyctema vagabunda strain 19-DSS-EL-015.</title>
        <authorList>
            <person name="Fiorenzani C."/>
        </authorList>
    </citation>
    <scope>NUCLEOTIDE SEQUENCE [LARGE SCALE GENOMIC DNA]</scope>
    <source>
        <strain evidence="8 9">19-DSS-EL-015</strain>
    </source>
</reference>
<feature type="transmembrane region" description="Helical" evidence="6">
    <location>
        <begin position="414"/>
        <end position="432"/>
    </location>
</feature>
<feature type="transmembrane region" description="Helical" evidence="6">
    <location>
        <begin position="304"/>
        <end position="326"/>
    </location>
</feature>
<keyword evidence="2 6" id="KW-0812">Transmembrane</keyword>
<feature type="domain" description="Major facilitator superfamily (MFS) profile" evidence="7">
    <location>
        <begin position="78"/>
        <end position="549"/>
    </location>
</feature>
<evidence type="ECO:0000256" key="2">
    <source>
        <dbReference type="ARBA" id="ARBA00022692"/>
    </source>
</evidence>
<protein>
    <submittedName>
        <fullName evidence="8">MFS transporter</fullName>
    </submittedName>
</protein>
<evidence type="ECO:0000256" key="5">
    <source>
        <dbReference type="SAM" id="MobiDB-lite"/>
    </source>
</evidence>
<feature type="transmembrane region" description="Helical" evidence="6">
    <location>
        <begin position="233"/>
        <end position="254"/>
    </location>
</feature>
<evidence type="ECO:0000256" key="3">
    <source>
        <dbReference type="ARBA" id="ARBA00022989"/>
    </source>
</evidence>
<keyword evidence="3 6" id="KW-1133">Transmembrane helix</keyword>
<evidence type="ECO:0000313" key="8">
    <source>
        <dbReference type="EMBL" id="KAL3426009.1"/>
    </source>
</evidence>
<evidence type="ECO:0000313" key="9">
    <source>
        <dbReference type="Proteomes" id="UP001629113"/>
    </source>
</evidence>
<feature type="transmembrane region" description="Helical" evidence="6">
    <location>
        <begin position="275"/>
        <end position="298"/>
    </location>
</feature>
<feature type="transmembrane region" description="Helical" evidence="6">
    <location>
        <begin position="202"/>
        <end position="227"/>
    </location>
</feature>
<dbReference type="PROSITE" id="PS50850">
    <property type="entry name" value="MFS"/>
    <property type="match status" value="1"/>
</dbReference>
<accession>A0ABR4PRW8</accession>
<feature type="transmembrane region" description="Helical" evidence="6">
    <location>
        <begin position="486"/>
        <end position="505"/>
    </location>
</feature>
<dbReference type="PANTHER" id="PTHR42718:SF10">
    <property type="entry name" value="TRANSPORTER, PUTATIVE (AFU_ORTHOLOGUE AFUA_8G06760)-RELATED"/>
    <property type="match status" value="1"/>
</dbReference>
<evidence type="ECO:0000259" key="7">
    <source>
        <dbReference type="PROSITE" id="PS50850"/>
    </source>
</evidence>
<dbReference type="Proteomes" id="UP001629113">
    <property type="component" value="Unassembled WGS sequence"/>
</dbReference>
<dbReference type="Pfam" id="PF07690">
    <property type="entry name" value="MFS_1"/>
    <property type="match status" value="1"/>
</dbReference>
<keyword evidence="4 6" id="KW-0472">Membrane</keyword>
<comment type="subcellular location">
    <subcellularLocation>
        <location evidence="1">Membrane</location>
        <topology evidence="1">Multi-pass membrane protein</topology>
    </subcellularLocation>
</comment>
<name>A0ABR4PRW8_9HELO</name>
<feature type="transmembrane region" description="Helical" evidence="6">
    <location>
        <begin position="525"/>
        <end position="544"/>
    </location>
</feature>
<dbReference type="EMBL" id="JBFCZG010000002">
    <property type="protein sequence ID" value="KAL3426009.1"/>
    <property type="molecule type" value="Genomic_DNA"/>
</dbReference>
<feature type="region of interest" description="Disordered" evidence="5">
    <location>
        <begin position="35"/>
        <end position="64"/>
    </location>
</feature>
<gene>
    <name evidence="8" type="ORF">PVAG01_02800</name>
</gene>
<organism evidence="8 9">
    <name type="scientific">Phlyctema vagabunda</name>
    <dbReference type="NCBI Taxonomy" id="108571"/>
    <lineage>
        <taxon>Eukaryota</taxon>
        <taxon>Fungi</taxon>
        <taxon>Dikarya</taxon>
        <taxon>Ascomycota</taxon>
        <taxon>Pezizomycotina</taxon>
        <taxon>Leotiomycetes</taxon>
        <taxon>Helotiales</taxon>
        <taxon>Dermateaceae</taxon>
        <taxon>Phlyctema</taxon>
    </lineage>
</organism>
<proteinExistence type="predicted"/>
<dbReference type="PANTHER" id="PTHR42718">
    <property type="entry name" value="MAJOR FACILITATOR SUPERFAMILY MULTIDRUG TRANSPORTER MFSC"/>
    <property type="match status" value="1"/>
</dbReference>
<evidence type="ECO:0000256" key="6">
    <source>
        <dbReference type="SAM" id="Phobius"/>
    </source>
</evidence>
<dbReference type="SUPFAM" id="SSF103473">
    <property type="entry name" value="MFS general substrate transporter"/>
    <property type="match status" value="1"/>
</dbReference>
<feature type="transmembrane region" description="Helical" evidence="6">
    <location>
        <begin position="389"/>
        <end position="407"/>
    </location>
</feature>
<dbReference type="InterPro" id="IPR011701">
    <property type="entry name" value="MFS"/>
</dbReference>
<feature type="transmembrane region" description="Helical" evidence="6">
    <location>
        <begin position="169"/>
        <end position="190"/>
    </location>
</feature>
<comment type="caution">
    <text evidence="8">The sequence shown here is derived from an EMBL/GenBank/DDBJ whole genome shotgun (WGS) entry which is preliminary data.</text>
</comment>